<proteinExistence type="predicted"/>
<reference evidence="5" key="2">
    <citation type="submission" date="2020-09" db="EMBL/GenBank/DDBJ databases">
        <authorList>
            <person name="Sun Q."/>
            <person name="Zhou Y."/>
        </authorList>
    </citation>
    <scope>NUCLEOTIDE SEQUENCE</scope>
    <source>
        <strain evidence="5">CGMCC 1.16067</strain>
    </source>
</reference>
<comment type="caution">
    <text evidence="5">The sequence shown here is derived from an EMBL/GenBank/DDBJ whole genome shotgun (WGS) entry which is preliminary data.</text>
</comment>
<protein>
    <submittedName>
        <fullName evidence="5">GntR family transcriptional regulator</fullName>
    </submittedName>
</protein>
<reference evidence="5" key="1">
    <citation type="journal article" date="2014" name="Int. J. Syst. Evol. Microbiol.">
        <title>Complete genome sequence of Corynebacterium casei LMG S-19264T (=DSM 44701T), isolated from a smear-ripened cheese.</title>
        <authorList>
            <consortium name="US DOE Joint Genome Institute (JGI-PGF)"/>
            <person name="Walter F."/>
            <person name="Albersmeier A."/>
            <person name="Kalinowski J."/>
            <person name="Ruckert C."/>
        </authorList>
    </citation>
    <scope>NUCLEOTIDE SEQUENCE</scope>
    <source>
        <strain evidence="5">CGMCC 1.16067</strain>
    </source>
</reference>
<dbReference type="Gene3D" id="1.20.120.530">
    <property type="entry name" value="GntR ligand-binding domain-like"/>
    <property type="match status" value="1"/>
</dbReference>
<dbReference type="SUPFAM" id="SSF48008">
    <property type="entry name" value="GntR ligand-binding domain-like"/>
    <property type="match status" value="1"/>
</dbReference>
<keyword evidence="2" id="KW-0238">DNA-binding</keyword>
<evidence type="ECO:0000313" key="5">
    <source>
        <dbReference type="EMBL" id="GGF46252.1"/>
    </source>
</evidence>
<dbReference type="AlphaFoldDB" id="A0A917BHT0"/>
<dbReference type="InterPro" id="IPR036390">
    <property type="entry name" value="WH_DNA-bd_sf"/>
</dbReference>
<feature type="domain" description="HTH gntR-type" evidence="4">
    <location>
        <begin position="15"/>
        <end position="82"/>
    </location>
</feature>
<keyword evidence="3" id="KW-0804">Transcription</keyword>
<evidence type="ECO:0000259" key="4">
    <source>
        <dbReference type="PROSITE" id="PS50949"/>
    </source>
</evidence>
<dbReference type="PROSITE" id="PS50949">
    <property type="entry name" value="HTH_GNTR"/>
    <property type="match status" value="1"/>
</dbReference>
<dbReference type="Proteomes" id="UP000649179">
    <property type="component" value="Unassembled WGS sequence"/>
</dbReference>
<dbReference type="PANTHER" id="PTHR43537">
    <property type="entry name" value="TRANSCRIPTIONAL REGULATOR, GNTR FAMILY"/>
    <property type="match status" value="1"/>
</dbReference>
<evidence type="ECO:0000256" key="2">
    <source>
        <dbReference type="ARBA" id="ARBA00023125"/>
    </source>
</evidence>
<dbReference type="SUPFAM" id="SSF46785">
    <property type="entry name" value="Winged helix' DNA-binding domain"/>
    <property type="match status" value="1"/>
</dbReference>
<dbReference type="GO" id="GO:0003677">
    <property type="term" value="F:DNA binding"/>
    <property type="evidence" value="ECO:0007669"/>
    <property type="project" value="UniProtKB-KW"/>
</dbReference>
<dbReference type="SMART" id="SM00895">
    <property type="entry name" value="FCD"/>
    <property type="match status" value="1"/>
</dbReference>
<keyword evidence="6" id="KW-1185">Reference proteome</keyword>
<dbReference type="InterPro" id="IPR011711">
    <property type="entry name" value="GntR_C"/>
</dbReference>
<dbReference type="SMART" id="SM00345">
    <property type="entry name" value="HTH_GNTR"/>
    <property type="match status" value="1"/>
</dbReference>
<sequence>MVDSSPVVSHGPTARPARLPVPAAIREGILRGEFVPGQRLVEADLSEQFEASRAAVRSALVELATEGLVERVANRGARVRVVPLEEAIEIYEVRMVLEALCAAKAAERADDAEVAELRGIGTDMEEAVAAGEVMVYRQLNERLHRRIREMSGQRTAGSVLERLRAQSVRQQFKVATTPGRPKVSLPEHLAIIDAICRHDAVAADAALREHLRSVMDAMRSSHAG</sequence>
<dbReference type="InterPro" id="IPR036388">
    <property type="entry name" value="WH-like_DNA-bd_sf"/>
</dbReference>
<dbReference type="EMBL" id="BMKQ01000001">
    <property type="protein sequence ID" value="GGF46252.1"/>
    <property type="molecule type" value="Genomic_DNA"/>
</dbReference>
<dbReference type="InterPro" id="IPR000524">
    <property type="entry name" value="Tscrpt_reg_HTH_GntR"/>
</dbReference>
<evidence type="ECO:0000256" key="3">
    <source>
        <dbReference type="ARBA" id="ARBA00023163"/>
    </source>
</evidence>
<keyword evidence="1" id="KW-0805">Transcription regulation</keyword>
<gene>
    <name evidence="5" type="ORF">GCM10011519_20240</name>
</gene>
<organism evidence="5 6">
    <name type="scientific">Marmoricola endophyticus</name>
    <dbReference type="NCBI Taxonomy" id="2040280"/>
    <lineage>
        <taxon>Bacteria</taxon>
        <taxon>Bacillati</taxon>
        <taxon>Actinomycetota</taxon>
        <taxon>Actinomycetes</taxon>
        <taxon>Propionibacteriales</taxon>
        <taxon>Nocardioidaceae</taxon>
        <taxon>Marmoricola</taxon>
    </lineage>
</organism>
<dbReference type="Pfam" id="PF07729">
    <property type="entry name" value="FCD"/>
    <property type="match status" value="1"/>
</dbReference>
<dbReference type="Gene3D" id="1.10.10.10">
    <property type="entry name" value="Winged helix-like DNA-binding domain superfamily/Winged helix DNA-binding domain"/>
    <property type="match status" value="1"/>
</dbReference>
<dbReference type="CDD" id="cd07377">
    <property type="entry name" value="WHTH_GntR"/>
    <property type="match status" value="1"/>
</dbReference>
<evidence type="ECO:0000256" key="1">
    <source>
        <dbReference type="ARBA" id="ARBA00023015"/>
    </source>
</evidence>
<dbReference type="GO" id="GO:0003700">
    <property type="term" value="F:DNA-binding transcription factor activity"/>
    <property type="evidence" value="ECO:0007669"/>
    <property type="project" value="InterPro"/>
</dbReference>
<dbReference type="Pfam" id="PF00392">
    <property type="entry name" value="GntR"/>
    <property type="match status" value="1"/>
</dbReference>
<evidence type="ECO:0000313" key="6">
    <source>
        <dbReference type="Proteomes" id="UP000649179"/>
    </source>
</evidence>
<dbReference type="InterPro" id="IPR008920">
    <property type="entry name" value="TF_FadR/GntR_C"/>
</dbReference>
<accession>A0A917BHT0</accession>
<dbReference type="PANTHER" id="PTHR43537:SF24">
    <property type="entry name" value="GLUCONATE OPERON TRANSCRIPTIONAL REPRESSOR"/>
    <property type="match status" value="1"/>
</dbReference>
<name>A0A917BHT0_9ACTN</name>